<comment type="caution">
    <text evidence="2">The sequence shown here is derived from an EMBL/GenBank/DDBJ whole genome shotgun (WGS) entry which is preliminary data.</text>
</comment>
<evidence type="ECO:0000256" key="1">
    <source>
        <dbReference type="SAM" id="MobiDB-lite"/>
    </source>
</evidence>
<name>A0A6V8KYC5_9ACTN</name>
<dbReference type="Proteomes" id="UP000482960">
    <property type="component" value="Unassembled WGS sequence"/>
</dbReference>
<reference evidence="2 3" key="1">
    <citation type="submission" date="2020-03" db="EMBL/GenBank/DDBJ databases">
        <title>Whole genome shotgun sequence of Phytohabitans rumicis NBRC 108638.</title>
        <authorList>
            <person name="Komaki H."/>
            <person name="Tamura T."/>
        </authorList>
    </citation>
    <scope>NUCLEOTIDE SEQUENCE [LARGE SCALE GENOMIC DNA]</scope>
    <source>
        <strain evidence="2 3">NBRC 108638</strain>
    </source>
</reference>
<evidence type="ECO:0000313" key="2">
    <source>
        <dbReference type="EMBL" id="GFJ90112.1"/>
    </source>
</evidence>
<evidence type="ECO:0000313" key="3">
    <source>
        <dbReference type="Proteomes" id="UP000482960"/>
    </source>
</evidence>
<reference evidence="2 3" key="2">
    <citation type="submission" date="2020-03" db="EMBL/GenBank/DDBJ databases">
        <authorList>
            <person name="Ichikawa N."/>
            <person name="Kimura A."/>
            <person name="Kitahashi Y."/>
            <person name="Uohara A."/>
        </authorList>
    </citation>
    <scope>NUCLEOTIDE SEQUENCE [LARGE SCALE GENOMIC DNA]</scope>
    <source>
        <strain evidence="2 3">NBRC 108638</strain>
    </source>
</reference>
<organism evidence="2 3">
    <name type="scientific">Phytohabitans rumicis</name>
    <dbReference type="NCBI Taxonomy" id="1076125"/>
    <lineage>
        <taxon>Bacteria</taxon>
        <taxon>Bacillati</taxon>
        <taxon>Actinomycetota</taxon>
        <taxon>Actinomycetes</taxon>
        <taxon>Micromonosporales</taxon>
        <taxon>Micromonosporaceae</taxon>
    </lineage>
</organism>
<proteinExistence type="predicted"/>
<keyword evidence="3" id="KW-1185">Reference proteome</keyword>
<dbReference type="AlphaFoldDB" id="A0A6V8KYC5"/>
<accession>A0A6V8KYC5</accession>
<dbReference type="EMBL" id="BLPG01000001">
    <property type="protein sequence ID" value="GFJ90112.1"/>
    <property type="molecule type" value="Genomic_DNA"/>
</dbReference>
<feature type="region of interest" description="Disordered" evidence="1">
    <location>
        <begin position="1"/>
        <end position="39"/>
    </location>
</feature>
<sequence length="67" mass="7322">MQGMRSDDSASKILVRVGESRIRDSEGQDGRAEQDEPADLLGTQVADHLSGCSTHLRGPGRHDCRPY</sequence>
<feature type="compositionally biased region" description="Basic and acidic residues" evidence="1">
    <location>
        <begin position="18"/>
        <end position="34"/>
    </location>
</feature>
<feature type="compositionally biased region" description="Basic and acidic residues" evidence="1">
    <location>
        <begin position="1"/>
        <end position="10"/>
    </location>
</feature>
<protein>
    <submittedName>
        <fullName evidence="2">Uncharacterized protein</fullName>
    </submittedName>
</protein>
<gene>
    <name evidence="2" type="ORF">Prum_037540</name>
</gene>